<dbReference type="Proteomes" id="UP000821837">
    <property type="component" value="Unassembled WGS sequence"/>
</dbReference>
<reference evidence="1" key="1">
    <citation type="journal article" date="2020" name="Cell">
        <title>Large-Scale Comparative Analyses of Tick Genomes Elucidate Their Genetic Diversity and Vector Capacities.</title>
        <authorList>
            <consortium name="Tick Genome and Microbiome Consortium (TIGMIC)"/>
            <person name="Jia N."/>
            <person name="Wang J."/>
            <person name="Shi W."/>
            <person name="Du L."/>
            <person name="Sun Y."/>
            <person name="Zhan W."/>
            <person name="Jiang J.F."/>
            <person name="Wang Q."/>
            <person name="Zhang B."/>
            <person name="Ji P."/>
            <person name="Bell-Sakyi L."/>
            <person name="Cui X.M."/>
            <person name="Yuan T.T."/>
            <person name="Jiang B.G."/>
            <person name="Yang W.F."/>
            <person name="Lam T.T."/>
            <person name="Chang Q.C."/>
            <person name="Ding S.J."/>
            <person name="Wang X.J."/>
            <person name="Zhu J.G."/>
            <person name="Ruan X.D."/>
            <person name="Zhao L."/>
            <person name="Wei J.T."/>
            <person name="Ye R.Z."/>
            <person name="Que T.C."/>
            <person name="Du C.H."/>
            <person name="Zhou Y.H."/>
            <person name="Cheng J.X."/>
            <person name="Dai P.F."/>
            <person name="Guo W.B."/>
            <person name="Han X.H."/>
            <person name="Huang E.J."/>
            <person name="Li L.F."/>
            <person name="Wei W."/>
            <person name="Gao Y.C."/>
            <person name="Liu J.Z."/>
            <person name="Shao H.Z."/>
            <person name="Wang X."/>
            <person name="Wang C.C."/>
            <person name="Yang T.C."/>
            <person name="Huo Q.B."/>
            <person name="Li W."/>
            <person name="Chen H.Y."/>
            <person name="Chen S.E."/>
            <person name="Zhou L.G."/>
            <person name="Ni X.B."/>
            <person name="Tian J.H."/>
            <person name="Sheng Y."/>
            <person name="Liu T."/>
            <person name="Pan Y.S."/>
            <person name="Xia L.Y."/>
            <person name="Li J."/>
            <person name="Zhao F."/>
            <person name="Cao W.C."/>
        </authorList>
    </citation>
    <scope>NUCLEOTIDE SEQUENCE</scope>
    <source>
        <strain evidence="1">Rsan-2018</strain>
    </source>
</reference>
<evidence type="ECO:0000313" key="2">
    <source>
        <dbReference type="Proteomes" id="UP000821837"/>
    </source>
</evidence>
<comment type="caution">
    <text evidence="1">The sequence shown here is derived from an EMBL/GenBank/DDBJ whole genome shotgun (WGS) entry which is preliminary data.</text>
</comment>
<dbReference type="AlphaFoldDB" id="A0A9D4PUJ8"/>
<gene>
    <name evidence="1" type="ORF">HPB52_000470</name>
</gene>
<protein>
    <submittedName>
        <fullName evidence="1">Uncharacterized protein</fullName>
    </submittedName>
</protein>
<keyword evidence="2" id="KW-1185">Reference proteome</keyword>
<proteinExistence type="predicted"/>
<evidence type="ECO:0000313" key="1">
    <source>
        <dbReference type="EMBL" id="KAH7955352.1"/>
    </source>
</evidence>
<name>A0A9D4PUJ8_RHISA</name>
<organism evidence="1 2">
    <name type="scientific">Rhipicephalus sanguineus</name>
    <name type="common">Brown dog tick</name>
    <name type="synonym">Ixodes sanguineus</name>
    <dbReference type="NCBI Taxonomy" id="34632"/>
    <lineage>
        <taxon>Eukaryota</taxon>
        <taxon>Metazoa</taxon>
        <taxon>Ecdysozoa</taxon>
        <taxon>Arthropoda</taxon>
        <taxon>Chelicerata</taxon>
        <taxon>Arachnida</taxon>
        <taxon>Acari</taxon>
        <taxon>Parasitiformes</taxon>
        <taxon>Ixodida</taxon>
        <taxon>Ixodoidea</taxon>
        <taxon>Ixodidae</taxon>
        <taxon>Rhipicephalinae</taxon>
        <taxon>Rhipicephalus</taxon>
        <taxon>Rhipicephalus</taxon>
    </lineage>
</organism>
<dbReference type="EMBL" id="JABSTV010001250">
    <property type="protein sequence ID" value="KAH7955352.1"/>
    <property type="molecule type" value="Genomic_DNA"/>
</dbReference>
<sequence>MTEKIWKIPARRELGTPYLIAIRAAPASPRNPLHLKSSRTHARDKRLAPVWFLPVSPHASDACKLAAAGTSVPRILREIVIDVSIGGRRFLDAWEPPGCMAAAPHQLAPPRCSLCGFALAFGSALTIHPVSAEKRALGTPTPMLSACWPACRWPGFRITLSMVRLFFRSQKAPSWAHDYGTLLYLPAGAAAWLSSRCSPFVFVVSASPPLHLRKQDEEALQVIVRKIVKRALGLPVNTSNKRLLDLGMANTFRKLREVHVTNQGTRLSKTVAGRRLYWLAYASNKQTSR</sequence>
<accession>A0A9D4PUJ8</accession>
<reference evidence="1" key="2">
    <citation type="submission" date="2021-09" db="EMBL/GenBank/DDBJ databases">
        <authorList>
            <person name="Jia N."/>
            <person name="Wang J."/>
            <person name="Shi W."/>
            <person name="Du L."/>
            <person name="Sun Y."/>
            <person name="Zhan W."/>
            <person name="Jiang J."/>
            <person name="Wang Q."/>
            <person name="Zhang B."/>
            <person name="Ji P."/>
            <person name="Sakyi L.B."/>
            <person name="Cui X."/>
            <person name="Yuan T."/>
            <person name="Jiang B."/>
            <person name="Yang W."/>
            <person name="Lam T.T.-Y."/>
            <person name="Chang Q."/>
            <person name="Ding S."/>
            <person name="Wang X."/>
            <person name="Zhu J."/>
            <person name="Ruan X."/>
            <person name="Zhao L."/>
            <person name="Wei J."/>
            <person name="Que T."/>
            <person name="Du C."/>
            <person name="Cheng J."/>
            <person name="Dai P."/>
            <person name="Han X."/>
            <person name="Huang E."/>
            <person name="Gao Y."/>
            <person name="Liu J."/>
            <person name="Shao H."/>
            <person name="Ye R."/>
            <person name="Li L."/>
            <person name="Wei W."/>
            <person name="Wang X."/>
            <person name="Wang C."/>
            <person name="Huo Q."/>
            <person name="Li W."/>
            <person name="Guo W."/>
            <person name="Chen H."/>
            <person name="Chen S."/>
            <person name="Zhou L."/>
            <person name="Zhou L."/>
            <person name="Ni X."/>
            <person name="Tian J."/>
            <person name="Zhou Y."/>
            <person name="Sheng Y."/>
            <person name="Liu T."/>
            <person name="Pan Y."/>
            <person name="Xia L."/>
            <person name="Li J."/>
            <person name="Zhao F."/>
            <person name="Cao W."/>
        </authorList>
    </citation>
    <scope>NUCLEOTIDE SEQUENCE</scope>
    <source>
        <strain evidence="1">Rsan-2018</strain>
        <tissue evidence="1">Larvae</tissue>
    </source>
</reference>
<dbReference type="VEuPathDB" id="VectorBase:RSAN_029106"/>